<dbReference type="Gramene" id="EOY21836">
    <property type="protein sequence ID" value="EOY21836"/>
    <property type="gene ID" value="TCM_013968"/>
</dbReference>
<dbReference type="eggNOG" id="KOG4197">
    <property type="taxonomic scope" value="Eukaryota"/>
</dbReference>
<dbReference type="InParanoid" id="A0A061FX46"/>
<dbReference type="HOGENOM" id="CLU_002706_37_8_1"/>
<organism evidence="5 6">
    <name type="scientific">Theobroma cacao</name>
    <name type="common">Cacao</name>
    <name type="synonym">Cocoa</name>
    <dbReference type="NCBI Taxonomy" id="3641"/>
    <lineage>
        <taxon>Eukaryota</taxon>
        <taxon>Viridiplantae</taxon>
        <taxon>Streptophyta</taxon>
        <taxon>Embryophyta</taxon>
        <taxon>Tracheophyta</taxon>
        <taxon>Spermatophyta</taxon>
        <taxon>Magnoliopsida</taxon>
        <taxon>eudicotyledons</taxon>
        <taxon>Gunneridae</taxon>
        <taxon>Pentapetalae</taxon>
        <taxon>rosids</taxon>
        <taxon>malvids</taxon>
        <taxon>Malvales</taxon>
        <taxon>Malvaceae</taxon>
        <taxon>Byttnerioideae</taxon>
        <taxon>Theobroma</taxon>
    </lineage>
</organism>
<comment type="similarity">
    <text evidence="1">Belongs to the PPR family. PCMP-H subfamily.</text>
</comment>
<sequence>MNNTSHHCLSLLTSCKNLKTLNQIHASLVKTGLNSDPFIAGKLILHCAVTNSDVLDYARRFFLHFPNPDVFMHNTLIRGFSESSTPQNSIFTFIDMRRKSMVPPDSFSFAFVLKAASNYGSLRAGIQLHCQALIHGLDTHLFVGTTLISMYGECGSVCFAKKAFEQMLEPNVVAWNAIVTACFRCGDVKGARKMFDMMPFTNSTSSNVMLAGFAKAGEMELAKKMFWEMKVKDDVSWSTMIVGFAHNASFCEAFGYFRELRRVGLTPNEVSLTGVLSGCAQAGAFEFGKIFHGYIEKSGCNWITAVNNALVDMYARCGHVEMARLVFENMPYKKSVVSWTSMIEGLAMHGYAEEAIQVFHEMEGSGIRPDWITFITILYACSHAGLIEQGCSYFSKMKNVYDIEPKIEHYGCMVDLYGRAGYLQKANDFVCQMPVSPNAIIWRTLLGACSIHGNVELAEQVKERLSELEPNDSGDIVLLSNIYAVAGKWKDVATVRRSMTAQKIKKTPGWSMIEVDRTMYSFVAGEKSKKTTAEAYEKLKEIMLTLRVEGGYVPEVASVFHDVEEEEKEDSVFKHSEKLAVAFGISRLCKGRDIRIVKNLRICRDCHTVMKLISKVYGLKVVVRDRSRFHMFNDGSCSCKDYW</sequence>
<evidence type="ECO:0000259" key="4">
    <source>
        <dbReference type="Pfam" id="PF14432"/>
    </source>
</evidence>
<keyword evidence="2" id="KW-0677">Repeat</keyword>
<feature type="repeat" description="PPR" evidence="3">
    <location>
        <begin position="69"/>
        <end position="103"/>
    </location>
</feature>
<dbReference type="PANTHER" id="PTHR47926">
    <property type="entry name" value="PENTATRICOPEPTIDE REPEAT-CONTAINING PROTEIN"/>
    <property type="match status" value="1"/>
</dbReference>
<feature type="repeat" description="PPR" evidence="3">
    <location>
        <begin position="335"/>
        <end position="369"/>
    </location>
</feature>
<dbReference type="InterPro" id="IPR046848">
    <property type="entry name" value="E_motif"/>
</dbReference>
<dbReference type="EMBL" id="CM001881">
    <property type="protein sequence ID" value="EOY21836.1"/>
    <property type="molecule type" value="Genomic_DNA"/>
</dbReference>
<dbReference type="Pfam" id="PF14432">
    <property type="entry name" value="DYW_deaminase"/>
    <property type="match status" value="1"/>
</dbReference>
<dbReference type="PROSITE" id="PS51375">
    <property type="entry name" value="PPR"/>
    <property type="match status" value="4"/>
</dbReference>
<dbReference type="NCBIfam" id="TIGR00756">
    <property type="entry name" value="PPR"/>
    <property type="match status" value="2"/>
</dbReference>
<protein>
    <submittedName>
        <fullName evidence="5">Tetratricopeptide repeat (TPR)-like superfamily protein</fullName>
    </submittedName>
</protein>
<dbReference type="GO" id="GO:0009451">
    <property type="term" value="P:RNA modification"/>
    <property type="evidence" value="ECO:0007669"/>
    <property type="project" value="InterPro"/>
</dbReference>
<dbReference type="InterPro" id="IPR002885">
    <property type="entry name" value="PPR_rpt"/>
</dbReference>
<dbReference type="Pfam" id="PF01535">
    <property type="entry name" value="PPR"/>
    <property type="match status" value="4"/>
</dbReference>
<dbReference type="FunFam" id="1.25.40.10:FF:000470">
    <property type="entry name" value="Pentatricopeptide repeat-containing protein At5g66520"/>
    <property type="match status" value="1"/>
</dbReference>
<dbReference type="InterPro" id="IPR032867">
    <property type="entry name" value="DYW_dom"/>
</dbReference>
<dbReference type="PANTHER" id="PTHR47926:SF411">
    <property type="entry name" value="PENTATRICOPEPTIDE REPEAT-CONTAINING PROTEIN"/>
    <property type="match status" value="1"/>
</dbReference>
<dbReference type="AlphaFoldDB" id="A0A061FX46"/>
<name>A0A061FX46_THECC</name>
<reference evidence="5 6" key="1">
    <citation type="journal article" date="2013" name="Genome Biol.">
        <title>The genome sequence of the most widely cultivated cacao type and its use to identify candidate genes regulating pod color.</title>
        <authorList>
            <person name="Motamayor J.C."/>
            <person name="Mockaitis K."/>
            <person name="Schmutz J."/>
            <person name="Haiminen N."/>
            <person name="Iii D.L."/>
            <person name="Cornejo O."/>
            <person name="Findley S.D."/>
            <person name="Zheng P."/>
            <person name="Utro F."/>
            <person name="Royaert S."/>
            <person name="Saski C."/>
            <person name="Jenkins J."/>
            <person name="Podicheti R."/>
            <person name="Zhao M."/>
            <person name="Scheffler B.E."/>
            <person name="Stack J.C."/>
            <person name="Feltus F.A."/>
            <person name="Mustiga G.M."/>
            <person name="Amores F."/>
            <person name="Phillips W."/>
            <person name="Marelli J.P."/>
            <person name="May G.D."/>
            <person name="Shapiro H."/>
            <person name="Ma J."/>
            <person name="Bustamante C.D."/>
            <person name="Schnell R.J."/>
            <person name="Main D."/>
            <person name="Gilbert D."/>
            <person name="Parida L."/>
            <person name="Kuhn D.N."/>
        </authorList>
    </citation>
    <scope>NUCLEOTIDE SEQUENCE [LARGE SCALE GENOMIC DNA]</scope>
    <source>
        <strain evidence="6">cv. Matina 1-6</strain>
    </source>
</reference>
<evidence type="ECO:0000256" key="1">
    <source>
        <dbReference type="ARBA" id="ARBA00006643"/>
    </source>
</evidence>
<dbReference type="InterPro" id="IPR046960">
    <property type="entry name" value="PPR_At4g14850-like_plant"/>
</dbReference>
<dbReference type="FunFam" id="1.25.40.10:FF:001093">
    <property type="entry name" value="Pentatricopeptide repeat-containing protein At2g34400"/>
    <property type="match status" value="1"/>
</dbReference>
<evidence type="ECO:0000256" key="3">
    <source>
        <dbReference type="PROSITE-ProRule" id="PRU00708"/>
    </source>
</evidence>
<keyword evidence="6" id="KW-1185">Reference proteome</keyword>
<feature type="domain" description="DYW" evidence="4">
    <location>
        <begin position="551"/>
        <end position="643"/>
    </location>
</feature>
<dbReference type="Proteomes" id="UP000026915">
    <property type="component" value="Chromosome 3"/>
</dbReference>
<dbReference type="GO" id="GO:0008270">
    <property type="term" value="F:zinc ion binding"/>
    <property type="evidence" value="ECO:0007669"/>
    <property type="project" value="InterPro"/>
</dbReference>
<dbReference type="OMA" id="MYAECGC"/>
<dbReference type="Pfam" id="PF20431">
    <property type="entry name" value="E_motif"/>
    <property type="match status" value="1"/>
</dbReference>
<evidence type="ECO:0000313" key="6">
    <source>
        <dbReference type="Proteomes" id="UP000026915"/>
    </source>
</evidence>
<feature type="repeat" description="PPR" evidence="3">
    <location>
        <begin position="171"/>
        <end position="205"/>
    </location>
</feature>
<dbReference type="Pfam" id="PF12854">
    <property type="entry name" value="PPR_1"/>
    <property type="match status" value="1"/>
</dbReference>
<dbReference type="FunCoup" id="A0A061FX46">
    <property type="interactions" value="124"/>
</dbReference>
<evidence type="ECO:0000256" key="2">
    <source>
        <dbReference type="ARBA" id="ARBA00022737"/>
    </source>
</evidence>
<accession>A0A061FX46</accession>
<gene>
    <name evidence="5" type="ORF">TCM_013968</name>
</gene>
<dbReference type="Gene3D" id="1.25.40.10">
    <property type="entry name" value="Tetratricopeptide repeat domain"/>
    <property type="match status" value="4"/>
</dbReference>
<evidence type="ECO:0000313" key="5">
    <source>
        <dbReference type="EMBL" id="EOY21836.1"/>
    </source>
</evidence>
<dbReference type="Pfam" id="PF13041">
    <property type="entry name" value="PPR_2"/>
    <property type="match status" value="1"/>
</dbReference>
<proteinExistence type="inferred from homology"/>
<dbReference type="GO" id="GO:0003723">
    <property type="term" value="F:RNA binding"/>
    <property type="evidence" value="ECO:0007669"/>
    <property type="project" value="InterPro"/>
</dbReference>
<feature type="repeat" description="PPR" evidence="3">
    <location>
        <begin position="233"/>
        <end position="267"/>
    </location>
</feature>
<dbReference type="InterPro" id="IPR011990">
    <property type="entry name" value="TPR-like_helical_dom_sf"/>
</dbReference>